<comment type="caution">
    <text evidence="1">The sequence shown here is derived from an EMBL/GenBank/DDBJ whole genome shotgun (WGS) entry which is preliminary data.</text>
</comment>
<name>A0ABQ9U2B9_SAGOE</name>
<dbReference type="Proteomes" id="UP001266305">
    <property type="component" value="Unassembled WGS sequence"/>
</dbReference>
<reference evidence="1 2" key="1">
    <citation type="submission" date="2023-05" db="EMBL/GenBank/DDBJ databases">
        <title>B98-5 Cell Line De Novo Hybrid Assembly: An Optical Mapping Approach.</title>
        <authorList>
            <person name="Kananen K."/>
            <person name="Auerbach J.A."/>
            <person name="Kautto E."/>
            <person name="Blachly J.S."/>
        </authorList>
    </citation>
    <scope>NUCLEOTIDE SEQUENCE [LARGE SCALE GENOMIC DNA]</scope>
    <source>
        <strain evidence="1">B95-8</strain>
        <tissue evidence="1">Cell line</tissue>
    </source>
</reference>
<protein>
    <submittedName>
        <fullName evidence="1">Uncharacterized protein</fullName>
    </submittedName>
</protein>
<sequence length="91" mass="9546">MDSKAETVRDHVRDGCTIGAQRQGTLSKAVAQQHPPKAGQQRAQCLSCCCPAEVARPPDSLPSMLLALRALLSQACGILAFPAGPGYSQTL</sequence>
<proteinExistence type="predicted"/>
<keyword evidence="2" id="KW-1185">Reference proteome</keyword>
<organism evidence="1 2">
    <name type="scientific">Saguinus oedipus</name>
    <name type="common">Cotton-top tamarin</name>
    <name type="synonym">Oedipomidas oedipus</name>
    <dbReference type="NCBI Taxonomy" id="9490"/>
    <lineage>
        <taxon>Eukaryota</taxon>
        <taxon>Metazoa</taxon>
        <taxon>Chordata</taxon>
        <taxon>Craniata</taxon>
        <taxon>Vertebrata</taxon>
        <taxon>Euteleostomi</taxon>
        <taxon>Mammalia</taxon>
        <taxon>Eutheria</taxon>
        <taxon>Euarchontoglires</taxon>
        <taxon>Primates</taxon>
        <taxon>Haplorrhini</taxon>
        <taxon>Platyrrhini</taxon>
        <taxon>Cebidae</taxon>
        <taxon>Callitrichinae</taxon>
        <taxon>Saguinus</taxon>
    </lineage>
</organism>
<accession>A0ABQ9U2B9</accession>
<evidence type="ECO:0000313" key="1">
    <source>
        <dbReference type="EMBL" id="KAK2091217.1"/>
    </source>
</evidence>
<dbReference type="EMBL" id="JASSZA010000016">
    <property type="protein sequence ID" value="KAK2091217.1"/>
    <property type="molecule type" value="Genomic_DNA"/>
</dbReference>
<evidence type="ECO:0000313" key="2">
    <source>
        <dbReference type="Proteomes" id="UP001266305"/>
    </source>
</evidence>
<gene>
    <name evidence="1" type="ORF">P7K49_030501</name>
</gene>